<sequence>MLRCSLRILFCYSSLLHPSIYLAPLYIDLPIPHHPPASRSPILTLIPSHLLSPVSSTTSTAMITPSYFEMEDSARTMHPIFQCPSIIQEIFRLVESRRDVVQVALTCRFFHQHALDVIWELLDYGILPLFQLLPNLGCREEKHDNLNAGSYRYRGKERTTKTYFLKDTVTPADIEKLKSFGRRVWSISCARRKKTDLIDASTYIAVLSALQGHLLFPNLRSVHWDLYSRESSGIFYLFHSPRLTKVELHCSNVQTINPSWIHDISMFIHHLGREKIQLSHLTIDIPCTQALADLVMSAFPSVARLALDLESNTIIGYSHLSSMPNLHLLEECHLEGESLQFAFGQDTPQLTFSSLTLFSLTCKFDQALKLLSNSTFPALVHFFHSFWVPSGSVVRVISLDWVAFFTALRKATTSTFNDIYLEPWRQTRTQREGIYSSFLRNYSGVAFDTIFPCLSQFDLEGFNVDFPFFRSLTQDNLKTIMQRWPRMVSLSLHTHAREKFHLSTLKDIAETLPRLHFLRLDIDPTDSESWEATLSSFFAIPPLLELYLRFPAHVTESSAGGSGLGLGLTRLGQVAGFVDTLFPLLHRFDEIDFGRGDVCDFDDYEEPLGRLMTLLSQCKMARRMERQRYDVGEVVKVEEEVVEEEDDVIYQLYNRSPSPMVERIESVLI</sequence>
<organism evidence="1 2">
    <name type="scientific">Panaeolus cyanescens</name>
    <dbReference type="NCBI Taxonomy" id="181874"/>
    <lineage>
        <taxon>Eukaryota</taxon>
        <taxon>Fungi</taxon>
        <taxon>Dikarya</taxon>
        <taxon>Basidiomycota</taxon>
        <taxon>Agaricomycotina</taxon>
        <taxon>Agaricomycetes</taxon>
        <taxon>Agaricomycetidae</taxon>
        <taxon>Agaricales</taxon>
        <taxon>Agaricineae</taxon>
        <taxon>Galeropsidaceae</taxon>
        <taxon>Panaeolus</taxon>
    </lineage>
</organism>
<keyword evidence="2" id="KW-1185">Reference proteome</keyword>
<dbReference type="InterPro" id="IPR032675">
    <property type="entry name" value="LRR_dom_sf"/>
</dbReference>
<proteinExistence type="predicted"/>
<dbReference type="SUPFAM" id="SSF52047">
    <property type="entry name" value="RNI-like"/>
    <property type="match status" value="1"/>
</dbReference>
<gene>
    <name evidence="1" type="ORF">CVT24_002980</name>
</gene>
<dbReference type="OrthoDB" id="3543113at2759"/>
<dbReference type="AlphaFoldDB" id="A0A409VTZ6"/>
<dbReference type="Proteomes" id="UP000284842">
    <property type="component" value="Unassembled WGS sequence"/>
</dbReference>
<evidence type="ECO:0000313" key="2">
    <source>
        <dbReference type="Proteomes" id="UP000284842"/>
    </source>
</evidence>
<comment type="caution">
    <text evidence="1">The sequence shown here is derived from an EMBL/GenBank/DDBJ whole genome shotgun (WGS) entry which is preliminary data.</text>
</comment>
<dbReference type="Gene3D" id="3.80.10.10">
    <property type="entry name" value="Ribonuclease Inhibitor"/>
    <property type="match status" value="1"/>
</dbReference>
<evidence type="ECO:0008006" key="3">
    <source>
        <dbReference type="Google" id="ProtNLM"/>
    </source>
</evidence>
<reference evidence="1 2" key="1">
    <citation type="journal article" date="2018" name="Evol. Lett.">
        <title>Horizontal gene cluster transfer increased hallucinogenic mushroom diversity.</title>
        <authorList>
            <person name="Reynolds H.T."/>
            <person name="Vijayakumar V."/>
            <person name="Gluck-Thaler E."/>
            <person name="Korotkin H.B."/>
            <person name="Matheny P.B."/>
            <person name="Slot J.C."/>
        </authorList>
    </citation>
    <scope>NUCLEOTIDE SEQUENCE [LARGE SCALE GENOMIC DNA]</scope>
    <source>
        <strain evidence="1 2">2629</strain>
    </source>
</reference>
<protein>
    <recommendedName>
        <fullName evidence="3">F-box domain-containing protein</fullName>
    </recommendedName>
</protein>
<dbReference type="InParanoid" id="A0A409VTZ6"/>
<accession>A0A409VTZ6</accession>
<name>A0A409VTZ6_9AGAR</name>
<evidence type="ECO:0000313" key="1">
    <source>
        <dbReference type="EMBL" id="PPQ69768.1"/>
    </source>
</evidence>
<dbReference type="EMBL" id="NHTK01005975">
    <property type="protein sequence ID" value="PPQ69768.1"/>
    <property type="molecule type" value="Genomic_DNA"/>
</dbReference>